<evidence type="ECO:0000256" key="6">
    <source>
        <dbReference type="ARBA" id="ARBA00023136"/>
    </source>
</evidence>
<evidence type="ECO:0000256" key="9">
    <source>
        <dbReference type="SAM" id="MobiDB-lite"/>
    </source>
</evidence>
<keyword evidence="6 10" id="KW-0472">Membrane</keyword>
<keyword evidence="3" id="KW-0145">Chemotaxis</keyword>
<dbReference type="PANTHER" id="PTHR43531:SF11">
    <property type="entry name" value="METHYL-ACCEPTING CHEMOTAXIS PROTEIN 3"/>
    <property type="match status" value="1"/>
</dbReference>
<dbReference type="CDD" id="cd11386">
    <property type="entry name" value="MCP_signal"/>
    <property type="match status" value="1"/>
</dbReference>
<reference evidence="12" key="2">
    <citation type="submission" date="2023-01" db="EMBL/GenBank/DDBJ databases">
        <authorList>
            <person name="Uljanovas D."/>
        </authorList>
    </citation>
    <scope>NUCLEOTIDE SEQUENCE</scope>
    <source>
        <strain evidence="12">H19</strain>
    </source>
</reference>
<protein>
    <submittedName>
        <fullName evidence="12">Cache domain-containing protein</fullName>
    </submittedName>
</protein>
<evidence type="ECO:0000256" key="7">
    <source>
        <dbReference type="ARBA" id="ARBA00029447"/>
    </source>
</evidence>
<keyword evidence="2" id="KW-1003">Cell membrane</keyword>
<dbReference type="AlphaFoldDB" id="A0AAP4PYP3"/>
<dbReference type="SMART" id="SM01049">
    <property type="entry name" value="Cache_2"/>
    <property type="match status" value="2"/>
</dbReference>
<evidence type="ECO:0000256" key="1">
    <source>
        <dbReference type="ARBA" id="ARBA00004651"/>
    </source>
</evidence>
<keyword evidence="8" id="KW-0807">Transducer</keyword>
<dbReference type="InterPro" id="IPR004010">
    <property type="entry name" value="Double_Cache_2"/>
</dbReference>
<dbReference type="Pfam" id="PF00015">
    <property type="entry name" value="MCPsignal"/>
    <property type="match status" value="1"/>
</dbReference>
<gene>
    <name evidence="12" type="ORF">PJV92_06720</name>
</gene>
<dbReference type="Gene3D" id="3.30.450.20">
    <property type="entry name" value="PAS domain"/>
    <property type="match status" value="2"/>
</dbReference>
<feature type="transmembrane region" description="Helical" evidence="10">
    <location>
        <begin position="343"/>
        <end position="366"/>
    </location>
</feature>
<dbReference type="InterPro" id="IPR033480">
    <property type="entry name" value="sCache_2"/>
</dbReference>
<evidence type="ECO:0000313" key="13">
    <source>
        <dbReference type="Proteomes" id="UP001171508"/>
    </source>
</evidence>
<dbReference type="InterPro" id="IPR051310">
    <property type="entry name" value="MCP_chemotaxis"/>
</dbReference>
<feature type="domain" description="Methyl-accepting transducer" evidence="11">
    <location>
        <begin position="528"/>
        <end position="757"/>
    </location>
</feature>
<evidence type="ECO:0000256" key="5">
    <source>
        <dbReference type="ARBA" id="ARBA00022989"/>
    </source>
</evidence>
<evidence type="ECO:0000256" key="3">
    <source>
        <dbReference type="ARBA" id="ARBA00022500"/>
    </source>
</evidence>
<keyword evidence="4 10" id="KW-0812">Transmembrane</keyword>
<evidence type="ECO:0000256" key="8">
    <source>
        <dbReference type="PROSITE-ProRule" id="PRU00284"/>
    </source>
</evidence>
<name>A0AAP4PYP3_9BACT</name>
<sequence length="827" mass="92806">MSNLSIRIKLLAIVIVTIVLVSIIIATKSIYEVNNLTNQTIEEYKERAFSANIEEMKNYTTFAVNIAKDAYEKSKIENVKARKATYLKSQTDFLFAMITKIYEDQKNKIPEAELKKVLLDAIGSVRYGEDNDYFFVYDKNSTILKLPLTPEREGTKNTGSHIKEFIKTAFEKGEGFVPYQQVIPGKAPREKLSNVRLFEPYEWVVGTGVYIDNEEKELKAKALEEISKIRFGQDGYFFVYDYDGTNIMHPVNPALVGKNLMENKSKKGVYYIKDLIEVAKKGGGTVLFDFPKSKDDPKLYDKIGYADGLQEWKWMIGTGVYIDNVEKNVEIMKQNSYEKISSIILGIVIIAVIVSIVLIAFISFFITKEIIFPLEKFEVGLLSFFKYLNKEVKNVEKIEVKNNDEIGIMAKFVNENIEKTNKLLKQDEALINNVKEVVLEINKGNLNNRIEAKTENESLEELKNILNEMLVLISSKVNNNLVAIDEVLQKYKKMDFRPRIENPQGEVAKEINSLADTINHLLVENKRNGLTLEDSSHILLENVNKLNISSNEAAASLEETAAAIEEITSNIRNTTQNISKMATLSNQVTKSVTQGESLANKTTNAMDEINNQVNLINDAISVIDNIAFQTNILSLNAAVEAATAGEAGKGFAVVAQEVRNLASRSAEAAREIKSIVENATIKANEGKDISKNMIEGYVGLTKDIQQTITLIQDIEMSSKEQLVGIEQINDAVNQLDRQTQQNAMVSSQTHDVAIVTDEIAKMVVSDANEKEFIGKDEVSARDMNKTLSQKKDNSVNIVESKKVSKKQKETVVTSNKATNNDGEWESF</sequence>
<reference evidence="12" key="1">
    <citation type="journal article" date="2023" name="Microorganisms">
        <title>Genomic Characterization of Arcobacter butzleri Strains Isolated from Various Sources in Lithuania.</title>
        <authorList>
            <person name="Uljanovas D."/>
            <person name="Golz G."/>
            <person name="Fleischmann S."/>
            <person name="Kudirkiene E."/>
            <person name="Kasetiene N."/>
            <person name="Grineviciene A."/>
            <person name="Tamuleviciene E."/>
            <person name="Aksomaitiene J."/>
            <person name="Alter T."/>
            <person name="Malakauskas M."/>
        </authorList>
    </citation>
    <scope>NUCLEOTIDE SEQUENCE</scope>
    <source>
        <strain evidence="12">H19</strain>
    </source>
</reference>
<evidence type="ECO:0000256" key="4">
    <source>
        <dbReference type="ARBA" id="ARBA00022692"/>
    </source>
</evidence>
<dbReference type="GO" id="GO:0007165">
    <property type="term" value="P:signal transduction"/>
    <property type="evidence" value="ECO:0007669"/>
    <property type="project" value="UniProtKB-KW"/>
</dbReference>
<dbReference type="PROSITE" id="PS50111">
    <property type="entry name" value="CHEMOTAXIS_TRANSDUC_2"/>
    <property type="match status" value="1"/>
</dbReference>
<keyword evidence="5 10" id="KW-1133">Transmembrane helix</keyword>
<dbReference type="RefSeq" id="WP_123377331.1">
    <property type="nucleotide sequence ID" value="NZ_JABWGL010000026.1"/>
</dbReference>
<dbReference type="Proteomes" id="UP001171508">
    <property type="component" value="Unassembled WGS sequence"/>
</dbReference>
<dbReference type="InterPro" id="IPR004089">
    <property type="entry name" value="MCPsignal_dom"/>
</dbReference>
<evidence type="ECO:0000313" key="12">
    <source>
        <dbReference type="EMBL" id="MDN5132413.1"/>
    </source>
</evidence>
<proteinExistence type="inferred from homology"/>
<dbReference type="InterPro" id="IPR004090">
    <property type="entry name" value="Chemotax_Me-accpt_rcpt"/>
</dbReference>
<dbReference type="Gene3D" id="1.10.287.950">
    <property type="entry name" value="Methyl-accepting chemotaxis protein"/>
    <property type="match status" value="1"/>
</dbReference>
<dbReference type="GO" id="GO:0006935">
    <property type="term" value="P:chemotaxis"/>
    <property type="evidence" value="ECO:0007669"/>
    <property type="project" value="UniProtKB-KW"/>
</dbReference>
<dbReference type="EMBL" id="JAQJJM010000014">
    <property type="protein sequence ID" value="MDN5132413.1"/>
    <property type="molecule type" value="Genomic_DNA"/>
</dbReference>
<dbReference type="GO" id="GO:0004888">
    <property type="term" value="F:transmembrane signaling receptor activity"/>
    <property type="evidence" value="ECO:0007669"/>
    <property type="project" value="InterPro"/>
</dbReference>
<dbReference type="SMART" id="SM00283">
    <property type="entry name" value="MA"/>
    <property type="match status" value="1"/>
</dbReference>
<dbReference type="Pfam" id="PF08269">
    <property type="entry name" value="dCache_2"/>
    <property type="match status" value="1"/>
</dbReference>
<dbReference type="Gene3D" id="6.10.340.10">
    <property type="match status" value="1"/>
</dbReference>
<feature type="region of interest" description="Disordered" evidence="9">
    <location>
        <begin position="784"/>
        <end position="827"/>
    </location>
</feature>
<dbReference type="PRINTS" id="PR00260">
    <property type="entry name" value="CHEMTRNSDUCR"/>
</dbReference>
<comment type="subcellular location">
    <subcellularLocation>
        <location evidence="1">Cell membrane</location>
        <topology evidence="1">Multi-pass membrane protein</topology>
    </subcellularLocation>
</comment>
<evidence type="ECO:0000259" key="11">
    <source>
        <dbReference type="PROSITE" id="PS50111"/>
    </source>
</evidence>
<evidence type="ECO:0000256" key="10">
    <source>
        <dbReference type="SAM" id="Phobius"/>
    </source>
</evidence>
<dbReference type="GO" id="GO:0005886">
    <property type="term" value="C:plasma membrane"/>
    <property type="evidence" value="ECO:0007669"/>
    <property type="project" value="UniProtKB-SubCell"/>
</dbReference>
<dbReference type="PANTHER" id="PTHR43531">
    <property type="entry name" value="PROTEIN ICFG"/>
    <property type="match status" value="1"/>
</dbReference>
<comment type="caution">
    <text evidence="12">The sequence shown here is derived from an EMBL/GenBank/DDBJ whole genome shotgun (WGS) entry which is preliminary data.</text>
</comment>
<feature type="compositionally biased region" description="Basic and acidic residues" evidence="9">
    <location>
        <begin position="784"/>
        <end position="809"/>
    </location>
</feature>
<dbReference type="CDD" id="cd18774">
    <property type="entry name" value="PDC2_HK_sensor"/>
    <property type="match status" value="1"/>
</dbReference>
<organism evidence="12 13">
    <name type="scientific">Aliarcobacter butzleri</name>
    <dbReference type="NCBI Taxonomy" id="28197"/>
    <lineage>
        <taxon>Bacteria</taxon>
        <taxon>Pseudomonadati</taxon>
        <taxon>Campylobacterota</taxon>
        <taxon>Epsilonproteobacteria</taxon>
        <taxon>Campylobacterales</taxon>
        <taxon>Arcobacteraceae</taxon>
        <taxon>Aliarcobacter</taxon>
    </lineage>
</organism>
<dbReference type="SUPFAM" id="SSF58104">
    <property type="entry name" value="Methyl-accepting chemotaxis protein (MCP) signaling domain"/>
    <property type="match status" value="1"/>
</dbReference>
<evidence type="ECO:0000256" key="2">
    <source>
        <dbReference type="ARBA" id="ARBA00022475"/>
    </source>
</evidence>
<accession>A0AAP4PYP3</accession>
<comment type="similarity">
    <text evidence="7">Belongs to the methyl-accepting chemotaxis (MCP) protein family.</text>
</comment>